<organism evidence="1 2">
    <name type="scientific">Zancudomyces culisetae</name>
    <name type="common">Gut fungus</name>
    <name type="synonym">Smittium culisetae</name>
    <dbReference type="NCBI Taxonomy" id="1213189"/>
    <lineage>
        <taxon>Eukaryota</taxon>
        <taxon>Fungi</taxon>
        <taxon>Fungi incertae sedis</taxon>
        <taxon>Zoopagomycota</taxon>
        <taxon>Kickxellomycotina</taxon>
        <taxon>Harpellomycetes</taxon>
        <taxon>Harpellales</taxon>
        <taxon>Legeriomycetaceae</taxon>
        <taxon>Zancudomyces</taxon>
    </lineage>
</organism>
<gene>
    <name evidence="1" type="ORF">AX774_g7336</name>
</gene>
<dbReference type="EMBL" id="LSSK01001618">
    <property type="protein sequence ID" value="OMH79256.1"/>
    <property type="molecule type" value="Genomic_DNA"/>
</dbReference>
<accession>A0A1R1PE68</accession>
<reference evidence="2" key="1">
    <citation type="submission" date="2017-01" db="EMBL/GenBank/DDBJ databases">
        <authorList>
            <person name="Wang Y."/>
            <person name="White M."/>
            <person name="Kvist S."/>
            <person name="Moncalvo J.-M."/>
        </authorList>
    </citation>
    <scope>NUCLEOTIDE SEQUENCE [LARGE SCALE GENOMIC DNA]</scope>
    <source>
        <strain evidence="2">COL-18-3</strain>
    </source>
</reference>
<dbReference type="Proteomes" id="UP000188320">
    <property type="component" value="Unassembled WGS sequence"/>
</dbReference>
<dbReference type="OrthoDB" id="5596291at2759"/>
<name>A0A1R1PE68_ZANCU</name>
<sequence length="79" mass="9344">MEIRYNRDVKIYKFKIGDYVLKRVEIEKSKLESYWEGPYQVERVLAKGAYIINDNHGSRDLVNGDLLKMYNASNNMIPE</sequence>
<evidence type="ECO:0000313" key="1">
    <source>
        <dbReference type="EMBL" id="OMH79256.1"/>
    </source>
</evidence>
<feature type="non-terminal residue" evidence="1">
    <location>
        <position position="79"/>
    </location>
</feature>
<comment type="caution">
    <text evidence="1">The sequence shown here is derived from an EMBL/GenBank/DDBJ whole genome shotgun (WGS) entry which is preliminary data.</text>
</comment>
<proteinExistence type="predicted"/>
<evidence type="ECO:0000313" key="2">
    <source>
        <dbReference type="Proteomes" id="UP000188320"/>
    </source>
</evidence>
<protein>
    <submittedName>
        <fullName evidence="1">Uncharacterized protein</fullName>
    </submittedName>
</protein>
<keyword evidence="2" id="KW-1185">Reference proteome</keyword>
<dbReference type="AlphaFoldDB" id="A0A1R1PE68"/>